<feature type="compositionally biased region" description="Basic and acidic residues" evidence="1">
    <location>
        <begin position="1"/>
        <end position="18"/>
    </location>
</feature>
<gene>
    <name evidence="3" type="ORF">ACFQDH_09685</name>
</gene>
<evidence type="ECO:0000256" key="2">
    <source>
        <dbReference type="SAM" id="Phobius"/>
    </source>
</evidence>
<keyword evidence="4" id="KW-1185">Reference proteome</keyword>
<dbReference type="EMBL" id="JBHSWH010000001">
    <property type="protein sequence ID" value="MFC6705532.1"/>
    <property type="molecule type" value="Genomic_DNA"/>
</dbReference>
<feature type="transmembrane region" description="Helical" evidence="2">
    <location>
        <begin position="91"/>
        <end position="111"/>
    </location>
</feature>
<reference evidence="4" key="1">
    <citation type="journal article" date="2019" name="Int. J. Syst. Evol. Microbiol.">
        <title>The Global Catalogue of Microorganisms (GCM) 10K type strain sequencing project: providing services to taxonomists for standard genome sequencing and annotation.</title>
        <authorList>
            <consortium name="The Broad Institute Genomics Platform"/>
            <consortium name="The Broad Institute Genome Sequencing Center for Infectious Disease"/>
            <person name="Wu L."/>
            <person name="Ma J."/>
        </authorList>
    </citation>
    <scope>NUCLEOTIDE SEQUENCE [LARGE SCALE GENOMIC DNA]</scope>
    <source>
        <strain evidence="4">CCUG 58127</strain>
    </source>
</reference>
<evidence type="ECO:0000313" key="4">
    <source>
        <dbReference type="Proteomes" id="UP001596298"/>
    </source>
</evidence>
<evidence type="ECO:0000313" key="3">
    <source>
        <dbReference type="EMBL" id="MFC6705532.1"/>
    </source>
</evidence>
<evidence type="ECO:0000256" key="1">
    <source>
        <dbReference type="SAM" id="MobiDB-lite"/>
    </source>
</evidence>
<keyword evidence="2" id="KW-1133">Transmembrane helix</keyword>
<keyword evidence="2" id="KW-0812">Transmembrane</keyword>
<evidence type="ECO:0008006" key="5">
    <source>
        <dbReference type="Google" id="ProtNLM"/>
    </source>
</evidence>
<feature type="region of interest" description="Disordered" evidence="1">
    <location>
        <begin position="1"/>
        <end position="82"/>
    </location>
</feature>
<accession>A0ABW2AF53</accession>
<dbReference type="Proteomes" id="UP001596298">
    <property type="component" value="Unassembled WGS sequence"/>
</dbReference>
<feature type="compositionally biased region" description="Basic and acidic residues" evidence="1">
    <location>
        <begin position="32"/>
        <end position="50"/>
    </location>
</feature>
<dbReference type="RefSeq" id="WP_382400750.1">
    <property type="nucleotide sequence ID" value="NZ_JBHSWH010000001.1"/>
</dbReference>
<feature type="compositionally biased region" description="Acidic residues" evidence="1">
    <location>
        <begin position="51"/>
        <end position="67"/>
    </location>
</feature>
<organism evidence="3 4">
    <name type="scientific">Flexivirga alba</name>
    <dbReference type="NCBI Taxonomy" id="702742"/>
    <lineage>
        <taxon>Bacteria</taxon>
        <taxon>Bacillati</taxon>
        <taxon>Actinomycetota</taxon>
        <taxon>Actinomycetes</taxon>
        <taxon>Micrococcales</taxon>
        <taxon>Dermacoccaceae</taxon>
        <taxon>Flexivirga</taxon>
    </lineage>
</organism>
<name>A0ABW2AF53_9MICO</name>
<keyword evidence="2" id="KW-0472">Membrane</keyword>
<proteinExistence type="predicted"/>
<sequence length="367" mass="39649">MPLRRNRDNNPGDREVHRLYGARADAGNASEEDARPARYAQHGERFAHDPEEYDDGQVDGLDPEDSEWAGFGEDSFFDEEHRPRGPIRRTLGCLIPIALVAGIAGGGYLAYQHLVDNFGSTSCKLVAKSYDYQWDPDQTQSASTIVAVGVYKKGVPARAAIVATTTAIQESKLRNLAYGDLDSLGLFQQRKSQGWGSAAQIQDPVYSSGSFYNALLQVPNWETMPIGEAAQAVQRSGFPDAYAQHESEGDVITAVMTGSTHEAIGCRLDPAKQNGSPAQIAQQLSDESGLNATVKANSVDYQAKSVNGAFAVASWGVAHADSDNITAVTVGDRAWERHRGRDGWSWHAAKQPTGSPTAVRIDVETGK</sequence>
<protein>
    <recommendedName>
        <fullName evidence="5">LytR family transcriptional regulator</fullName>
    </recommendedName>
</protein>
<comment type="caution">
    <text evidence="3">The sequence shown here is derived from an EMBL/GenBank/DDBJ whole genome shotgun (WGS) entry which is preliminary data.</text>
</comment>